<feature type="compositionally biased region" description="Low complexity" evidence="1">
    <location>
        <begin position="63"/>
        <end position="76"/>
    </location>
</feature>
<evidence type="ECO:0000256" key="1">
    <source>
        <dbReference type="SAM" id="MobiDB-lite"/>
    </source>
</evidence>
<feature type="compositionally biased region" description="Polar residues" evidence="1">
    <location>
        <begin position="1"/>
        <end position="10"/>
    </location>
</feature>
<feature type="compositionally biased region" description="Polar residues" evidence="1">
    <location>
        <begin position="23"/>
        <end position="39"/>
    </location>
</feature>
<keyword evidence="3" id="KW-1185">Reference proteome</keyword>
<dbReference type="EMBL" id="PDLM01000011">
    <property type="protein sequence ID" value="RDW66545.1"/>
    <property type="molecule type" value="Genomic_DNA"/>
</dbReference>
<proteinExistence type="predicted"/>
<feature type="region of interest" description="Disordered" evidence="1">
    <location>
        <begin position="1"/>
        <end position="76"/>
    </location>
</feature>
<dbReference type="Proteomes" id="UP000256645">
    <property type="component" value="Unassembled WGS sequence"/>
</dbReference>
<dbReference type="AlphaFoldDB" id="A0A3D8QXQ2"/>
<name>A0A3D8QXQ2_9HELO</name>
<sequence length="377" mass="41150">MSAEKSQAPFSFTGHVPTEDGENSNADNTTAAEPTTNEKNIPLDTAEPEESTAPPAYTEDAGPSISNIPVASSSSHPSHLQKPIAIPAIGASFDAPFIRAYPPMLVDYKLPKEVFFSFLDNLNEVVVSSPPLQVLDAAGGILRSVPILFPLRILGAAVSGLANLGNLGVSKGRTERAIRQANKEIFGPRGLKVEIAKLDALAFVAGIPILDSKGQVSRQSSLLQPIGTESSDEKSSLDTIQRQLKLLEPWVAEVEIEPLPWTSKSKLTRFNEALKKRDGHGRPDEHQRRLAKVSADYHRQLVELDREEQNAKSRNASEKLSRILADITENKTRIQAKYEGDVKRINDEFGIQDFDGGLRKHLWLTIRDVGANSGIAI</sequence>
<organism evidence="2 3">
    <name type="scientific">Coleophoma cylindrospora</name>
    <dbReference type="NCBI Taxonomy" id="1849047"/>
    <lineage>
        <taxon>Eukaryota</taxon>
        <taxon>Fungi</taxon>
        <taxon>Dikarya</taxon>
        <taxon>Ascomycota</taxon>
        <taxon>Pezizomycotina</taxon>
        <taxon>Leotiomycetes</taxon>
        <taxon>Helotiales</taxon>
        <taxon>Dermateaceae</taxon>
        <taxon>Coleophoma</taxon>
    </lineage>
</organism>
<comment type="caution">
    <text evidence="2">The sequence shown here is derived from an EMBL/GenBank/DDBJ whole genome shotgun (WGS) entry which is preliminary data.</text>
</comment>
<evidence type="ECO:0000313" key="2">
    <source>
        <dbReference type="EMBL" id="RDW66545.1"/>
    </source>
</evidence>
<evidence type="ECO:0000313" key="3">
    <source>
        <dbReference type="Proteomes" id="UP000256645"/>
    </source>
</evidence>
<protein>
    <submittedName>
        <fullName evidence="2">Uncharacterized protein</fullName>
    </submittedName>
</protein>
<reference evidence="2 3" key="1">
    <citation type="journal article" date="2018" name="IMA Fungus">
        <title>IMA Genome-F 9: Draft genome sequence of Annulohypoxylon stygium, Aspergillus mulundensis, Berkeleyomyces basicola (syn. Thielaviopsis basicola), Ceratocystis smalleyi, two Cercospora beticola strains, Coleophoma cylindrospora, Fusarium fracticaudum, Phialophora cf. hyalina, and Morchella septimelata.</title>
        <authorList>
            <person name="Wingfield B.D."/>
            <person name="Bills G.F."/>
            <person name="Dong Y."/>
            <person name="Huang W."/>
            <person name="Nel W.J."/>
            <person name="Swalarsk-Parry B.S."/>
            <person name="Vaghefi N."/>
            <person name="Wilken P.M."/>
            <person name="An Z."/>
            <person name="de Beer Z.W."/>
            <person name="De Vos L."/>
            <person name="Chen L."/>
            <person name="Duong T.A."/>
            <person name="Gao Y."/>
            <person name="Hammerbacher A."/>
            <person name="Kikkert J.R."/>
            <person name="Li Y."/>
            <person name="Li H."/>
            <person name="Li K."/>
            <person name="Li Q."/>
            <person name="Liu X."/>
            <person name="Ma X."/>
            <person name="Naidoo K."/>
            <person name="Pethybridge S.J."/>
            <person name="Sun J."/>
            <person name="Steenkamp E.T."/>
            <person name="van der Nest M.A."/>
            <person name="van Wyk S."/>
            <person name="Wingfield M.J."/>
            <person name="Xiong C."/>
            <person name="Yue Q."/>
            <person name="Zhang X."/>
        </authorList>
    </citation>
    <scope>NUCLEOTIDE SEQUENCE [LARGE SCALE GENOMIC DNA]</scope>
    <source>
        <strain evidence="2 3">BP6252</strain>
    </source>
</reference>
<dbReference type="PANTHER" id="PTHR38887">
    <property type="entry name" value="CHROMOSOME 21, WHOLE GENOME SHOTGUN SEQUENCE"/>
    <property type="match status" value="1"/>
</dbReference>
<dbReference type="STRING" id="1849047.A0A3D8QXQ2"/>
<dbReference type="InterPro" id="IPR053221">
    <property type="entry name" value="Burnettramic_acid_biosynth"/>
</dbReference>
<dbReference type="PANTHER" id="PTHR38887:SF1">
    <property type="entry name" value="RAS MODIFICATION PROTEIN ERF4"/>
    <property type="match status" value="1"/>
</dbReference>
<gene>
    <name evidence="2" type="ORF">BP6252_10180</name>
</gene>
<accession>A0A3D8QXQ2</accession>
<dbReference type="OrthoDB" id="3068835at2759"/>